<dbReference type="EMBL" id="FNXT01000239">
    <property type="protein sequence ID" value="SZX62550.1"/>
    <property type="molecule type" value="Genomic_DNA"/>
</dbReference>
<evidence type="ECO:0000256" key="1">
    <source>
        <dbReference type="ARBA" id="ARBA00022527"/>
    </source>
</evidence>
<dbReference type="SMART" id="SM00220">
    <property type="entry name" value="S_TKc"/>
    <property type="match status" value="1"/>
</dbReference>
<dbReference type="Gene3D" id="1.10.510.10">
    <property type="entry name" value="Transferase(Phosphotransferase) domain 1"/>
    <property type="match status" value="1"/>
</dbReference>
<dbReference type="GO" id="GO:0004674">
    <property type="term" value="F:protein serine/threonine kinase activity"/>
    <property type="evidence" value="ECO:0007669"/>
    <property type="project" value="UniProtKB-KW"/>
</dbReference>
<feature type="domain" description="Protein kinase" evidence="7">
    <location>
        <begin position="49"/>
        <end position="331"/>
    </location>
</feature>
<dbReference type="PANTHER" id="PTHR24346">
    <property type="entry name" value="MAP/MICROTUBULE AFFINITY-REGULATING KINASE"/>
    <property type="match status" value="1"/>
</dbReference>
<evidence type="ECO:0000259" key="7">
    <source>
        <dbReference type="PROSITE" id="PS50011"/>
    </source>
</evidence>
<dbReference type="InterPro" id="IPR000719">
    <property type="entry name" value="Prot_kinase_dom"/>
</dbReference>
<evidence type="ECO:0000256" key="6">
    <source>
        <dbReference type="PROSITE-ProRule" id="PRU10141"/>
    </source>
</evidence>
<dbReference type="InterPro" id="IPR017441">
    <property type="entry name" value="Protein_kinase_ATP_BS"/>
</dbReference>
<dbReference type="InterPro" id="IPR011009">
    <property type="entry name" value="Kinase-like_dom_sf"/>
</dbReference>
<keyword evidence="1" id="KW-0723">Serine/threonine-protein kinase</keyword>
<gene>
    <name evidence="8" type="ORF">BQ4739_LOCUS3127</name>
</gene>
<dbReference type="AlphaFoldDB" id="A0A383VC90"/>
<dbReference type="STRING" id="3088.A0A383VC90"/>
<dbReference type="PROSITE" id="PS00107">
    <property type="entry name" value="PROTEIN_KINASE_ATP"/>
    <property type="match status" value="1"/>
</dbReference>
<evidence type="ECO:0000313" key="8">
    <source>
        <dbReference type="EMBL" id="SZX62550.1"/>
    </source>
</evidence>
<keyword evidence="2" id="KW-0808">Transferase</keyword>
<accession>A0A383VC90</accession>
<feature type="binding site" evidence="6">
    <location>
        <position position="78"/>
    </location>
    <ligand>
        <name>ATP</name>
        <dbReference type="ChEBI" id="CHEBI:30616"/>
    </ligand>
</feature>
<keyword evidence="5 6" id="KW-0067">ATP-binding</keyword>
<name>A0A383VC90_TETOB</name>
<evidence type="ECO:0000256" key="5">
    <source>
        <dbReference type="ARBA" id="ARBA00022840"/>
    </source>
</evidence>
<dbReference type="SUPFAM" id="SSF56112">
    <property type="entry name" value="Protein kinase-like (PK-like)"/>
    <property type="match status" value="1"/>
</dbReference>
<sequence>MESMNIDHETDDDVEAAEAAATLGALASGTAAEEAAAADDDPLQGHERYSKVEELGRGKFGVVLLAHDNQGQQQVAIKCLKPNTVTLRYISAEVLNHRKLQHPFVIGFKEVFTTPHYICIVMEYASGRSLYEHLCQSGHFSETAARWFFQQLIIGLDYCHQKGVVNRDVKLNNMLVQKGVVNSDVKLNNMLVQVFPNEPRPPVLKIADFGYCKAYQTSDPKTKVGTLVCMAPEVISSRSGTAYDGVKCDIWSCGVMLFWMLFGATPFPPDPAAKTVEERNKSLLLRIMEGQWQAPSSIPVSEPCLHLLRHILVPDPAQRYSIADIYAHQWFKENLPAEAEALKREYLGKEDYSKLQSEETIKQELEKAMQQWATNAYSYQ</sequence>
<dbReference type="GO" id="GO:0005524">
    <property type="term" value="F:ATP binding"/>
    <property type="evidence" value="ECO:0007669"/>
    <property type="project" value="UniProtKB-UniRule"/>
</dbReference>
<keyword evidence="4" id="KW-0418">Kinase</keyword>
<keyword evidence="3 6" id="KW-0547">Nucleotide-binding</keyword>
<organism evidence="8 9">
    <name type="scientific">Tetradesmus obliquus</name>
    <name type="common">Green alga</name>
    <name type="synonym">Acutodesmus obliquus</name>
    <dbReference type="NCBI Taxonomy" id="3088"/>
    <lineage>
        <taxon>Eukaryota</taxon>
        <taxon>Viridiplantae</taxon>
        <taxon>Chlorophyta</taxon>
        <taxon>core chlorophytes</taxon>
        <taxon>Chlorophyceae</taxon>
        <taxon>CS clade</taxon>
        <taxon>Sphaeropleales</taxon>
        <taxon>Scenedesmaceae</taxon>
        <taxon>Tetradesmus</taxon>
    </lineage>
</organism>
<keyword evidence="9" id="KW-1185">Reference proteome</keyword>
<dbReference type="GO" id="GO:0035556">
    <property type="term" value="P:intracellular signal transduction"/>
    <property type="evidence" value="ECO:0007669"/>
    <property type="project" value="TreeGrafter"/>
</dbReference>
<protein>
    <recommendedName>
        <fullName evidence="7">Protein kinase domain-containing protein</fullName>
    </recommendedName>
</protein>
<reference evidence="8 9" key="1">
    <citation type="submission" date="2016-10" db="EMBL/GenBank/DDBJ databases">
        <authorList>
            <person name="Cai Z."/>
        </authorList>
    </citation>
    <scope>NUCLEOTIDE SEQUENCE [LARGE SCALE GENOMIC DNA]</scope>
</reference>
<evidence type="ECO:0000313" key="9">
    <source>
        <dbReference type="Proteomes" id="UP000256970"/>
    </source>
</evidence>
<evidence type="ECO:0000256" key="4">
    <source>
        <dbReference type="ARBA" id="ARBA00022777"/>
    </source>
</evidence>
<dbReference type="Proteomes" id="UP000256970">
    <property type="component" value="Unassembled WGS sequence"/>
</dbReference>
<evidence type="ECO:0000256" key="3">
    <source>
        <dbReference type="ARBA" id="ARBA00022741"/>
    </source>
</evidence>
<dbReference type="PANTHER" id="PTHR24346:SF82">
    <property type="entry name" value="KP78A-RELATED"/>
    <property type="match status" value="1"/>
</dbReference>
<evidence type="ECO:0000256" key="2">
    <source>
        <dbReference type="ARBA" id="ARBA00022679"/>
    </source>
</evidence>
<dbReference type="PROSITE" id="PS50011">
    <property type="entry name" value="PROTEIN_KINASE_DOM"/>
    <property type="match status" value="1"/>
</dbReference>
<dbReference type="GO" id="GO:0005737">
    <property type="term" value="C:cytoplasm"/>
    <property type="evidence" value="ECO:0007669"/>
    <property type="project" value="TreeGrafter"/>
</dbReference>
<dbReference type="Pfam" id="PF00069">
    <property type="entry name" value="Pkinase"/>
    <property type="match status" value="1"/>
</dbReference>
<proteinExistence type="predicted"/>